<feature type="region of interest" description="Disordered" evidence="1">
    <location>
        <begin position="89"/>
        <end position="108"/>
    </location>
</feature>
<evidence type="ECO:0000313" key="3">
    <source>
        <dbReference type="Proteomes" id="UP000051952"/>
    </source>
</evidence>
<feature type="compositionally biased region" description="Pro residues" evidence="1">
    <location>
        <begin position="430"/>
        <end position="439"/>
    </location>
</feature>
<keyword evidence="3" id="KW-1185">Reference proteome</keyword>
<dbReference type="VEuPathDB" id="TriTrypDB:BSAL_19550"/>
<name>A0A0S4JFV0_BODSA</name>
<dbReference type="AlphaFoldDB" id="A0A0S4JFV0"/>
<proteinExistence type="predicted"/>
<gene>
    <name evidence="2" type="ORF">BSAL_19550</name>
</gene>
<evidence type="ECO:0000256" key="1">
    <source>
        <dbReference type="SAM" id="MobiDB-lite"/>
    </source>
</evidence>
<feature type="compositionally biased region" description="Low complexity" evidence="1">
    <location>
        <begin position="99"/>
        <end position="108"/>
    </location>
</feature>
<feature type="region of interest" description="Disordered" evidence="1">
    <location>
        <begin position="207"/>
        <end position="237"/>
    </location>
</feature>
<feature type="compositionally biased region" description="Low complexity" evidence="1">
    <location>
        <begin position="209"/>
        <end position="220"/>
    </location>
</feature>
<dbReference type="EMBL" id="CYKH01001710">
    <property type="protein sequence ID" value="CUG89145.1"/>
    <property type="molecule type" value="Genomic_DNA"/>
</dbReference>
<sequence length="485" mass="53620">MTSQEDRMIEYAQLERLAVERGAILRNIARLVSHCQDDATASAAAASVPQLLIVWKEDQGRLALERVLHHQHGLFVSTLESEIHRSINSADITRDRQPTHTAPSLLSSSTSAHVATATALTSRIDALREMAFDERIKRADIEREQQLVLEAELKNSRSSGEELKRELDALVATAKRQIAVEMIIPSSSEAVSAPTIATCAEDVLEKQHSAAASSPGSAVSRTVTAQFDSPQAGPVDTTNANCEGEEDGVHVHASVPLPTEDTVAQEQQQEISAGKTCSEGTVSDEERTAMAALRFLEDIEASHRDLLVRSRLDFFQLQMEEVHHRVFVERWGVRVLVSEILSVIVEMCNITCHRLYHEFSVAGGDIAYTAEAYRLAIDRHQTAQLLTMCRQRAADWMQAAIPRANPSGSPKKRRSTESINHDDEDEPKEVPQPPPPPVAMSPKKPTVADRVARFDALRKAREVRHSIGMYSPKRPVQVVPLLEAM</sequence>
<organism evidence="2 3">
    <name type="scientific">Bodo saltans</name>
    <name type="common">Flagellated protozoan</name>
    <dbReference type="NCBI Taxonomy" id="75058"/>
    <lineage>
        <taxon>Eukaryota</taxon>
        <taxon>Discoba</taxon>
        <taxon>Euglenozoa</taxon>
        <taxon>Kinetoplastea</taxon>
        <taxon>Metakinetoplastina</taxon>
        <taxon>Eubodonida</taxon>
        <taxon>Bodonidae</taxon>
        <taxon>Bodo</taxon>
    </lineage>
</organism>
<reference evidence="3" key="1">
    <citation type="submission" date="2015-09" db="EMBL/GenBank/DDBJ databases">
        <authorList>
            <consortium name="Pathogen Informatics"/>
        </authorList>
    </citation>
    <scope>NUCLEOTIDE SEQUENCE [LARGE SCALE GENOMIC DNA]</scope>
    <source>
        <strain evidence="3">Lake Konstanz</strain>
    </source>
</reference>
<accession>A0A0S4JFV0</accession>
<feature type="region of interest" description="Disordered" evidence="1">
    <location>
        <begin position="401"/>
        <end position="447"/>
    </location>
</feature>
<dbReference type="Proteomes" id="UP000051952">
    <property type="component" value="Unassembled WGS sequence"/>
</dbReference>
<protein>
    <submittedName>
        <fullName evidence="2">Uncharacterized protein</fullName>
    </submittedName>
</protein>
<evidence type="ECO:0000313" key="2">
    <source>
        <dbReference type="EMBL" id="CUG89145.1"/>
    </source>
</evidence>